<dbReference type="WBParaSite" id="GPUH_0000242001-mRNA-1">
    <property type="protein sequence ID" value="GPUH_0000242001-mRNA-1"/>
    <property type="gene ID" value="GPUH_0000242001"/>
</dbReference>
<keyword evidence="8" id="KW-0472">Membrane</keyword>
<keyword evidence="2 8" id="KW-0813">Transport</keyword>
<dbReference type="Proteomes" id="UP000271098">
    <property type="component" value="Unassembled WGS sequence"/>
</dbReference>
<comment type="function">
    <text evidence="8">Functions as a component of the nuclear pore complex (NPC).</text>
</comment>
<keyword evidence="5 8" id="KW-0811">Translocation</keyword>
<dbReference type="OrthoDB" id="3098at2759"/>
<dbReference type="GO" id="GO:0000973">
    <property type="term" value="P:post-transcriptional tethering of RNA polymerase II gene DNA at nuclear periphery"/>
    <property type="evidence" value="ECO:0007669"/>
    <property type="project" value="TreeGrafter"/>
</dbReference>
<gene>
    <name evidence="9" type="ORF">GPUH_LOCUS2415</name>
</gene>
<evidence type="ECO:0000313" key="9">
    <source>
        <dbReference type="EMBL" id="VDK34089.1"/>
    </source>
</evidence>
<evidence type="ECO:0000256" key="1">
    <source>
        <dbReference type="ARBA" id="ARBA00009510"/>
    </source>
</evidence>
<evidence type="ECO:0000256" key="8">
    <source>
        <dbReference type="RuleBase" id="RU365072"/>
    </source>
</evidence>
<dbReference type="GO" id="GO:0006606">
    <property type="term" value="P:protein import into nucleus"/>
    <property type="evidence" value="ECO:0007669"/>
    <property type="project" value="TreeGrafter"/>
</dbReference>
<name>A0A183D124_9BILA</name>
<organism evidence="11">
    <name type="scientific">Gongylonema pulchrum</name>
    <dbReference type="NCBI Taxonomy" id="637853"/>
    <lineage>
        <taxon>Eukaryota</taxon>
        <taxon>Metazoa</taxon>
        <taxon>Ecdysozoa</taxon>
        <taxon>Nematoda</taxon>
        <taxon>Chromadorea</taxon>
        <taxon>Rhabditida</taxon>
        <taxon>Spirurina</taxon>
        <taxon>Spiruromorpha</taxon>
        <taxon>Spiruroidea</taxon>
        <taxon>Gongylonematidae</taxon>
        <taxon>Gongylonema</taxon>
    </lineage>
</organism>
<comment type="similarity">
    <text evidence="1 8">Belongs to the nucleoporin Nup84/Nup107 family.</text>
</comment>
<keyword evidence="6 8" id="KW-0906">Nuclear pore complex</keyword>
<reference evidence="11" key="1">
    <citation type="submission" date="2016-06" db="UniProtKB">
        <authorList>
            <consortium name="WormBaseParasite"/>
        </authorList>
    </citation>
    <scope>IDENTIFICATION</scope>
</reference>
<dbReference type="Pfam" id="PF04121">
    <property type="entry name" value="Nup84_Nup100"/>
    <property type="match status" value="1"/>
</dbReference>
<keyword evidence="10" id="KW-1185">Reference proteome</keyword>
<accession>A0A183D124</accession>
<evidence type="ECO:0000256" key="5">
    <source>
        <dbReference type="ARBA" id="ARBA00023010"/>
    </source>
</evidence>
<evidence type="ECO:0000313" key="10">
    <source>
        <dbReference type="Proteomes" id="UP000271098"/>
    </source>
</evidence>
<sequence>MPVVSAVESRLDAAIFAVHGNSCRTGHEIESDDLHVDSIFDEIATTEQSPYYTIYRHLLNNDSKKLVSFIDMWLDEHGDDSEKFPHILRFMAHLVLLLRFTKQTIQEEIADTVILTYVNLLISLKMHSIVPYYASKLPSILAEEVVVGFMSRKFFSEKKKIIFSFSRFPSIYSSYLFIIT</sequence>
<dbReference type="GO" id="GO:0031965">
    <property type="term" value="C:nuclear membrane"/>
    <property type="evidence" value="ECO:0007669"/>
    <property type="project" value="UniProtKB-SubCell"/>
</dbReference>
<comment type="subunit">
    <text evidence="8">Part of the nuclear pore complex (NPC).</text>
</comment>
<evidence type="ECO:0000256" key="3">
    <source>
        <dbReference type="ARBA" id="ARBA00022816"/>
    </source>
</evidence>
<keyword evidence="7 8" id="KW-0539">Nucleus</keyword>
<evidence type="ECO:0000313" key="11">
    <source>
        <dbReference type="WBParaSite" id="GPUH_0000242001-mRNA-1"/>
    </source>
</evidence>
<protein>
    <recommendedName>
        <fullName evidence="8">Nuclear pore complex protein</fullName>
    </recommendedName>
</protein>
<dbReference type="PANTHER" id="PTHR13003:SF2">
    <property type="entry name" value="NUCLEAR PORE COMPLEX PROTEIN NUP107"/>
    <property type="match status" value="1"/>
</dbReference>
<keyword evidence="3" id="KW-0509">mRNA transport</keyword>
<keyword evidence="4" id="KW-0653">Protein transport</keyword>
<dbReference type="PANTHER" id="PTHR13003">
    <property type="entry name" value="NUP107-RELATED"/>
    <property type="match status" value="1"/>
</dbReference>
<dbReference type="EMBL" id="UYRT01003613">
    <property type="protein sequence ID" value="VDK34089.1"/>
    <property type="molecule type" value="Genomic_DNA"/>
</dbReference>
<evidence type="ECO:0000256" key="4">
    <source>
        <dbReference type="ARBA" id="ARBA00022927"/>
    </source>
</evidence>
<evidence type="ECO:0000256" key="7">
    <source>
        <dbReference type="ARBA" id="ARBA00023242"/>
    </source>
</evidence>
<dbReference type="GO" id="GO:0017056">
    <property type="term" value="F:structural constituent of nuclear pore"/>
    <property type="evidence" value="ECO:0007669"/>
    <property type="project" value="UniProtKB-UniRule"/>
</dbReference>
<proteinExistence type="inferred from homology"/>
<dbReference type="GO" id="GO:0006406">
    <property type="term" value="P:mRNA export from nucleus"/>
    <property type="evidence" value="ECO:0007669"/>
    <property type="project" value="TreeGrafter"/>
</dbReference>
<evidence type="ECO:0000256" key="6">
    <source>
        <dbReference type="ARBA" id="ARBA00023132"/>
    </source>
</evidence>
<dbReference type="GO" id="GO:0031080">
    <property type="term" value="C:nuclear pore outer ring"/>
    <property type="evidence" value="ECO:0007669"/>
    <property type="project" value="TreeGrafter"/>
</dbReference>
<dbReference type="AlphaFoldDB" id="A0A183D124"/>
<evidence type="ECO:0000256" key="2">
    <source>
        <dbReference type="ARBA" id="ARBA00022448"/>
    </source>
</evidence>
<reference evidence="9 10" key="2">
    <citation type="submission" date="2018-11" db="EMBL/GenBank/DDBJ databases">
        <authorList>
            <consortium name="Pathogen Informatics"/>
        </authorList>
    </citation>
    <scope>NUCLEOTIDE SEQUENCE [LARGE SCALE GENOMIC DNA]</scope>
</reference>
<dbReference type="InterPro" id="IPR007252">
    <property type="entry name" value="Nup84/Nup107"/>
</dbReference>
<comment type="subcellular location">
    <subcellularLocation>
        <location evidence="8">Nucleus</location>
        <location evidence="8">Nuclear pore complex</location>
    </subcellularLocation>
    <subcellularLocation>
        <location evidence="8">Nucleus membrane</location>
    </subcellularLocation>
</comment>